<proteinExistence type="predicted"/>
<name>A0A8J7DB45_DESMC</name>
<protein>
    <submittedName>
        <fullName evidence="1">Uncharacterized protein</fullName>
    </submittedName>
</protein>
<comment type="caution">
    <text evidence="1">The sequence shown here is derived from an EMBL/GenBank/DDBJ whole genome shotgun (WGS) entry which is preliminary data.</text>
</comment>
<dbReference type="EMBL" id="JADEXS010000216">
    <property type="protein sequence ID" value="MBE9023986.1"/>
    <property type="molecule type" value="Genomic_DNA"/>
</dbReference>
<gene>
    <name evidence="1" type="ORF">IQ276_16590</name>
</gene>
<reference evidence="1" key="1">
    <citation type="submission" date="2020-10" db="EMBL/GenBank/DDBJ databases">
        <authorList>
            <person name="Castelo-Branco R."/>
            <person name="Eusebio N."/>
            <person name="Adriana R."/>
            <person name="Vieira A."/>
            <person name="Brugerolle De Fraissinette N."/>
            <person name="Rezende De Castro R."/>
            <person name="Schneider M.P."/>
            <person name="Vasconcelos V."/>
            <person name="Leao P.N."/>
        </authorList>
    </citation>
    <scope>NUCLEOTIDE SEQUENCE</scope>
    <source>
        <strain evidence="1">LEGE 12446</strain>
    </source>
</reference>
<dbReference type="Proteomes" id="UP000622533">
    <property type="component" value="Unassembled WGS sequence"/>
</dbReference>
<evidence type="ECO:0000313" key="1">
    <source>
        <dbReference type="EMBL" id="MBE9023986.1"/>
    </source>
</evidence>
<accession>A0A8J7DB45</accession>
<organism evidence="1 2">
    <name type="scientific">Desmonostoc muscorum LEGE 12446</name>
    <dbReference type="NCBI Taxonomy" id="1828758"/>
    <lineage>
        <taxon>Bacteria</taxon>
        <taxon>Bacillati</taxon>
        <taxon>Cyanobacteriota</taxon>
        <taxon>Cyanophyceae</taxon>
        <taxon>Nostocales</taxon>
        <taxon>Nostocaceae</taxon>
        <taxon>Desmonostoc</taxon>
    </lineage>
</organism>
<keyword evidence="2" id="KW-1185">Reference proteome</keyword>
<dbReference type="AlphaFoldDB" id="A0A8J7DB45"/>
<dbReference type="RefSeq" id="WP_193917993.1">
    <property type="nucleotide sequence ID" value="NZ_JADEXS020000001.1"/>
</dbReference>
<evidence type="ECO:0000313" key="2">
    <source>
        <dbReference type="Proteomes" id="UP000622533"/>
    </source>
</evidence>
<sequence>MSPRRLILVPFDYGQSDRTFYLPGNSSRFALLNTCSTVSAQSAITTDSMQVAPVIATDLRVIVTDLRVTVTDLGVVATVFLFNADLLLSKQ</sequence>